<comment type="caution">
    <text evidence="1">The sequence shown here is derived from an EMBL/GenBank/DDBJ whole genome shotgun (WGS) entry which is preliminary data.</text>
</comment>
<dbReference type="AlphaFoldDB" id="A0AAI8ZUU8"/>
<reference evidence="1 2" key="1">
    <citation type="submission" date="2015-03" db="EMBL/GenBank/DDBJ databases">
        <authorList>
            <consortium name="Pathogen Informatics"/>
            <person name="Murphy D."/>
        </authorList>
    </citation>
    <scope>NUCLEOTIDE SEQUENCE [LARGE SCALE GENOMIC DNA]</scope>
    <source>
        <strain evidence="1 2">3400/83</strain>
    </source>
</reference>
<name>A0AAI8ZUU8_YERFR</name>
<dbReference type="Proteomes" id="UP000046784">
    <property type="component" value="Unassembled WGS sequence"/>
</dbReference>
<gene>
    <name evidence="1" type="ORF">ERS008524_04116</name>
</gene>
<dbReference type="EMBL" id="CGCB01000045">
    <property type="protein sequence ID" value="CFR14084.1"/>
    <property type="molecule type" value="Genomic_DNA"/>
</dbReference>
<protein>
    <submittedName>
        <fullName evidence="1">Uncharacterized protein</fullName>
    </submittedName>
</protein>
<evidence type="ECO:0000313" key="1">
    <source>
        <dbReference type="EMBL" id="CFR14084.1"/>
    </source>
</evidence>
<proteinExistence type="predicted"/>
<evidence type="ECO:0000313" key="2">
    <source>
        <dbReference type="Proteomes" id="UP000046784"/>
    </source>
</evidence>
<organism evidence="1 2">
    <name type="scientific">Yersinia frederiksenii</name>
    <dbReference type="NCBI Taxonomy" id="29484"/>
    <lineage>
        <taxon>Bacteria</taxon>
        <taxon>Pseudomonadati</taxon>
        <taxon>Pseudomonadota</taxon>
        <taxon>Gammaproteobacteria</taxon>
        <taxon>Enterobacterales</taxon>
        <taxon>Yersiniaceae</taxon>
        <taxon>Yersinia</taxon>
    </lineage>
</organism>
<sequence length="77" mass="8864">METTIENAIRSVARGCRTEIIEATDGKPIQEHDKLITEILDRHAKKITSLPPDTFPAKRWLSYYVRQIDKEIRGQNG</sequence>
<accession>A0AAI8ZUU8</accession>